<accession>A0A6B3RQ06</accession>
<evidence type="ECO:0000313" key="2">
    <source>
        <dbReference type="Proteomes" id="UP000481421"/>
    </source>
</evidence>
<name>A0A6B3RQ06_9RHOB</name>
<dbReference type="AlphaFoldDB" id="A0A6B3RQ06"/>
<dbReference type="Proteomes" id="UP000481421">
    <property type="component" value="Unassembled WGS sequence"/>
</dbReference>
<keyword evidence="2" id="KW-1185">Reference proteome</keyword>
<protein>
    <submittedName>
        <fullName evidence="1">Uncharacterized protein</fullName>
    </submittedName>
</protein>
<comment type="caution">
    <text evidence="1">The sequence shown here is derived from an EMBL/GenBank/DDBJ whole genome shotgun (WGS) entry which is preliminary data.</text>
</comment>
<reference evidence="1 2" key="1">
    <citation type="submission" date="2020-02" db="EMBL/GenBank/DDBJ databases">
        <title>Rhodobacter algicola sp. nov., isolated from microalga culture.</title>
        <authorList>
            <person name="Park C.-Y."/>
        </authorList>
    </citation>
    <scope>NUCLEOTIDE SEQUENCE [LARGE SCALE GENOMIC DNA]</scope>
    <source>
        <strain evidence="1 2">ETT8</strain>
    </source>
</reference>
<dbReference type="RefSeq" id="WP_164609210.1">
    <property type="nucleotide sequence ID" value="NZ_JAAIKE010000001.1"/>
</dbReference>
<organism evidence="1 2">
    <name type="scientific">Pseudotabrizicola algicola</name>
    <dbReference type="NCBI Taxonomy" id="2709381"/>
    <lineage>
        <taxon>Bacteria</taxon>
        <taxon>Pseudomonadati</taxon>
        <taxon>Pseudomonadota</taxon>
        <taxon>Alphaproteobacteria</taxon>
        <taxon>Rhodobacterales</taxon>
        <taxon>Paracoccaceae</taxon>
        <taxon>Pseudotabrizicola</taxon>
    </lineage>
</organism>
<evidence type="ECO:0000313" key="1">
    <source>
        <dbReference type="EMBL" id="NEX45199.1"/>
    </source>
</evidence>
<gene>
    <name evidence="1" type="ORF">G3572_03205</name>
</gene>
<sequence length="122" mass="13077">MMGQGHQDKVLNAGRAPRCAPRRDALLRLVDGRRTAAEIAQALGVSQKNVRALAHHAGVAHLLRPACGAPIAARLPADLVLRDLALPREIAVWLIDQTKEGAALQDVLRGIVIDAFQEETGL</sequence>
<dbReference type="EMBL" id="JAAIKE010000001">
    <property type="protein sequence ID" value="NEX45199.1"/>
    <property type="molecule type" value="Genomic_DNA"/>
</dbReference>
<proteinExistence type="predicted"/>